<proteinExistence type="predicted"/>
<comment type="caution">
    <text evidence="1">The sequence shown here is derived from an EMBL/GenBank/DDBJ whole genome shotgun (WGS) entry which is preliminary data.</text>
</comment>
<dbReference type="Proteomes" id="UP001341840">
    <property type="component" value="Unassembled WGS sequence"/>
</dbReference>
<sequence length="67" mass="7516">MEAGRAGTESQFSILFFPNPSNFATGETNAYFPVTAYNSDSISNRWLWLTVSEGEVRLGFRIYLSNS</sequence>
<reference evidence="1 2" key="1">
    <citation type="journal article" date="2023" name="Plants (Basel)">
        <title>Bridging the Gap: Combining Genomics and Transcriptomics Approaches to Understand Stylosanthes scabra, an Orphan Legume from the Brazilian Caatinga.</title>
        <authorList>
            <person name="Ferreira-Neto J.R.C."/>
            <person name="da Silva M.D."/>
            <person name="Binneck E."/>
            <person name="de Melo N.F."/>
            <person name="da Silva R.H."/>
            <person name="de Melo A.L.T.M."/>
            <person name="Pandolfi V."/>
            <person name="Bustamante F.O."/>
            <person name="Brasileiro-Vidal A.C."/>
            <person name="Benko-Iseppon A.M."/>
        </authorList>
    </citation>
    <scope>NUCLEOTIDE SEQUENCE [LARGE SCALE GENOMIC DNA]</scope>
    <source>
        <tissue evidence="1">Leaves</tissue>
    </source>
</reference>
<keyword evidence="2" id="KW-1185">Reference proteome</keyword>
<evidence type="ECO:0000313" key="2">
    <source>
        <dbReference type="Proteomes" id="UP001341840"/>
    </source>
</evidence>
<name>A0ABU6T2N8_9FABA</name>
<evidence type="ECO:0000313" key="1">
    <source>
        <dbReference type="EMBL" id="MED6142526.1"/>
    </source>
</evidence>
<protein>
    <submittedName>
        <fullName evidence="1">Uncharacterized protein</fullName>
    </submittedName>
</protein>
<feature type="non-terminal residue" evidence="1">
    <location>
        <position position="67"/>
    </location>
</feature>
<organism evidence="1 2">
    <name type="scientific">Stylosanthes scabra</name>
    <dbReference type="NCBI Taxonomy" id="79078"/>
    <lineage>
        <taxon>Eukaryota</taxon>
        <taxon>Viridiplantae</taxon>
        <taxon>Streptophyta</taxon>
        <taxon>Embryophyta</taxon>
        <taxon>Tracheophyta</taxon>
        <taxon>Spermatophyta</taxon>
        <taxon>Magnoliopsida</taxon>
        <taxon>eudicotyledons</taxon>
        <taxon>Gunneridae</taxon>
        <taxon>Pentapetalae</taxon>
        <taxon>rosids</taxon>
        <taxon>fabids</taxon>
        <taxon>Fabales</taxon>
        <taxon>Fabaceae</taxon>
        <taxon>Papilionoideae</taxon>
        <taxon>50 kb inversion clade</taxon>
        <taxon>dalbergioids sensu lato</taxon>
        <taxon>Dalbergieae</taxon>
        <taxon>Pterocarpus clade</taxon>
        <taxon>Stylosanthes</taxon>
    </lineage>
</organism>
<gene>
    <name evidence="1" type="ORF">PIB30_114663</name>
</gene>
<dbReference type="EMBL" id="JASCZI010071214">
    <property type="protein sequence ID" value="MED6142526.1"/>
    <property type="molecule type" value="Genomic_DNA"/>
</dbReference>
<accession>A0ABU6T2N8</accession>